<dbReference type="GO" id="GO:0015035">
    <property type="term" value="F:protein-disulfide reductase activity"/>
    <property type="evidence" value="ECO:0007669"/>
    <property type="project" value="InterPro"/>
</dbReference>
<feature type="disulfide bond" description="Redox-active" evidence="5">
    <location>
        <begin position="31"/>
        <end position="34"/>
    </location>
</feature>
<dbReference type="CDD" id="cd02947">
    <property type="entry name" value="TRX_family"/>
    <property type="match status" value="1"/>
</dbReference>
<evidence type="ECO:0000256" key="1">
    <source>
        <dbReference type="ARBA" id="ARBA00020570"/>
    </source>
</evidence>
<comment type="similarity">
    <text evidence="3">Belongs to the thioredoxin family.</text>
</comment>
<dbReference type="PANTHER" id="PTHR46115">
    <property type="entry name" value="THIOREDOXIN-LIKE PROTEIN 1"/>
    <property type="match status" value="1"/>
</dbReference>
<feature type="site" description="Contributes to redox potential value" evidence="4">
    <location>
        <position position="33"/>
    </location>
</feature>
<feature type="domain" description="Thioredoxin" evidence="6">
    <location>
        <begin position="1"/>
        <end position="109"/>
    </location>
</feature>
<dbReference type="Gene3D" id="3.40.30.10">
    <property type="entry name" value="Glutaredoxin"/>
    <property type="match status" value="1"/>
</dbReference>
<feature type="active site" description="Nucleophile" evidence="4">
    <location>
        <position position="34"/>
    </location>
</feature>
<feature type="site" description="Deprotonates C-terminal active site Cys" evidence="4">
    <location>
        <position position="25"/>
    </location>
</feature>
<keyword evidence="8" id="KW-1185">Reference proteome</keyword>
<evidence type="ECO:0000256" key="3">
    <source>
        <dbReference type="PIRNR" id="PIRNR000077"/>
    </source>
</evidence>
<evidence type="ECO:0000256" key="2">
    <source>
        <dbReference type="ARBA" id="ARBA00023157"/>
    </source>
</evidence>
<feature type="site" description="Contributes to redox potential value" evidence="4">
    <location>
        <position position="32"/>
    </location>
</feature>
<dbReference type="FunFam" id="3.40.30.10:FF:000245">
    <property type="entry name" value="Thioredoxin"/>
    <property type="match status" value="1"/>
</dbReference>
<dbReference type="NCBIfam" id="TIGR01068">
    <property type="entry name" value="thioredoxin"/>
    <property type="match status" value="1"/>
</dbReference>
<evidence type="ECO:0000256" key="4">
    <source>
        <dbReference type="PIRSR" id="PIRSR000077-1"/>
    </source>
</evidence>
<dbReference type="InterPro" id="IPR017937">
    <property type="entry name" value="Thioredoxin_CS"/>
</dbReference>
<dbReference type="Proteomes" id="UP000565441">
    <property type="component" value="Unassembled WGS sequence"/>
</dbReference>
<comment type="caution">
    <text evidence="7">The sequence shown here is derived from an EMBL/GenBank/DDBJ whole genome shotgun (WGS) entry which is preliminary data.</text>
</comment>
<evidence type="ECO:0000259" key="6">
    <source>
        <dbReference type="PROSITE" id="PS51352"/>
    </source>
</evidence>
<evidence type="ECO:0000313" key="7">
    <source>
        <dbReference type="EMBL" id="KAF5385046.1"/>
    </source>
</evidence>
<dbReference type="EMBL" id="JAACJP010000004">
    <property type="protein sequence ID" value="KAF5385046.1"/>
    <property type="molecule type" value="Genomic_DNA"/>
</dbReference>
<name>A0A8H5HL31_9AGAR</name>
<dbReference type="InterPro" id="IPR013766">
    <property type="entry name" value="Thioredoxin_domain"/>
</dbReference>
<keyword evidence="5" id="KW-0676">Redox-active center</keyword>
<dbReference type="PIRSF" id="PIRSF000077">
    <property type="entry name" value="Thioredoxin"/>
    <property type="match status" value="1"/>
</dbReference>
<keyword evidence="2 5" id="KW-1015">Disulfide bond</keyword>
<dbReference type="OrthoDB" id="2121326at2759"/>
<dbReference type="PROSITE" id="PS00194">
    <property type="entry name" value="THIOREDOXIN_1"/>
    <property type="match status" value="1"/>
</dbReference>
<dbReference type="PRINTS" id="PR00421">
    <property type="entry name" value="THIOREDOXIN"/>
</dbReference>
<sequence length="109" mass="12129">MPVVEITSLKQFQEIINSDTPSVIDFWATWCGPCRVISPIFEKFSDQAEYDGVKFYKVDVDAQEQISQEVGVRAMPTFILFKSGNKVKDLVGANPPGLQTLLGFGKTLL</sequence>
<proteinExistence type="inferred from homology"/>
<dbReference type="AlphaFoldDB" id="A0A8H5HL31"/>
<protein>
    <recommendedName>
        <fullName evidence="1 3">Thioredoxin</fullName>
    </recommendedName>
</protein>
<organism evidence="7 8">
    <name type="scientific">Tricholomella constricta</name>
    <dbReference type="NCBI Taxonomy" id="117010"/>
    <lineage>
        <taxon>Eukaryota</taxon>
        <taxon>Fungi</taxon>
        <taxon>Dikarya</taxon>
        <taxon>Basidiomycota</taxon>
        <taxon>Agaricomycotina</taxon>
        <taxon>Agaricomycetes</taxon>
        <taxon>Agaricomycetidae</taxon>
        <taxon>Agaricales</taxon>
        <taxon>Tricholomatineae</taxon>
        <taxon>Lyophyllaceae</taxon>
        <taxon>Tricholomella</taxon>
    </lineage>
</organism>
<gene>
    <name evidence="7" type="ORF">D9615_001004</name>
</gene>
<dbReference type="Pfam" id="PF00085">
    <property type="entry name" value="Thioredoxin"/>
    <property type="match status" value="1"/>
</dbReference>
<dbReference type="PROSITE" id="PS51352">
    <property type="entry name" value="THIOREDOXIN_2"/>
    <property type="match status" value="1"/>
</dbReference>
<accession>A0A8H5HL31</accession>
<dbReference type="InterPro" id="IPR005746">
    <property type="entry name" value="Thioredoxin"/>
</dbReference>
<evidence type="ECO:0000313" key="8">
    <source>
        <dbReference type="Proteomes" id="UP000565441"/>
    </source>
</evidence>
<feature type="active site" description="Nucleophile" evidence="4">
    <location>
        <position position="31"/>
    </location>
</feature>
<evidence type="ECO:0000256" key="5">
    <source>
        <dbReference type="PIRSR" id="PIRSR000077-4"/>
    </source>
</evidence>
<reference evidence="7 8" key="1">
    <citation type="journal article" date="2020" name="ISME J.">
        <title>Uncovering the hidden diversity of litter-decomposition mechanisms in mushroom-forming fungi.</title>
        <authorList>
            <person name="Floudas D."/>
            <person name="Bentzer J."/>
            <person name="Ahren D."/>
            <person name="Johansson T."/>
            <person name="Persson P."/>
            <person name="Tunlid A."/>
        </authorList>
    </citation>
    <scope>NUCLEOTIDE SEQUENCE [LARGE SCALE GENOMIC DNA]</scope>
    <source>
        <strain evidence="7 8">CBS 661.87</strain>
    </source>
</reference>
<dbReference type="InterPro" id="IPR036249">
    <property type="entry name" value="Thioredoxin-like_sf"/>
</dbReference>
<dbReference type="SUPFAM" id="SSF52833">
    <property type="entry name" value="Thioredoxin-like"/>
    <property type="match status" value="1"/>
</dbReference>